<reference evidence="16" key="2">
    <citation type="submission" date="2015-08" db="UniProtKB">
        <authorList>
            <consortium name="WormBaseParasite"/>
        </authorList>
    </citation>
    <scope>IDENTIFICATION</scope>
</reference>
<dbReference type="PANTHER" id="PTHR13036">
    <property type="entry name" value="BETA1,4 MANNOSYLTRANSFERASE"/>
    <property type="match status" value="1"/>
</dbReference>
<organism evidence="15 16">
    <name type="scientific">Strongyloides venezuelensis</name>
    <name type="common">Threadworm</name>
    <dbReference type="NCBI Taxonomy" id="75913"/>
    <lineage>
        <taxon>Eukaryota</taxon>
        <taxon>Metazoa</taxon>
        <taxon>Ecdysozoa</taxon>
        <taxon>Nematoda</taxon>
        <taxon>Chromadorea</taxon>
        <taxon>Rhabditida</taxon>
        <taxon>Tylenchina</taxon>
        <taxon>Panagrolaimomorpha</taxon>
        <taxon>Strongyloidoidea</taxon>
        <taxon>Strongyloididae</taxon>
        <taxon>Strongyloides</taxon>
    </lineage>
</organism>
<feature type="domain" description="Glycosyl transferase family 1" evidence="14">
    <location>
        <begin position="272"/>
        <end position="420"/>
    </location>
</feature>
<evidence type="ECO:0000256" key="4">
    <source>
        <dbReference type="ARBA" id="ARBA00022679"/>
    </source>
</evidence>
<evidence type="ECO:0000313" key="15">
    <source>
        <dbReference type="Proteomes" id="UP000035680"/>
    </source>
</evidence>
<evidence type="ECO:0000313" key="16">
    <source>
        <dbReference type="WBParaSite" id="SVE_0219300.1"/>
    </source>
</evidence>
<keyword evidence="15" id="KW-1185">Reference proteome</keyword>
<evidence type="ECO:0000256" key="11">
    <source>
        <dbReference type="ARBA" id="ARBA00033088"/>
    </source>
</evidence>
<evidence type="ECO:0000256" key="9">
    <source>
        <dbReference type="ARBA" id="ARBA00031434"/>
    </source>
</evidence>
<evidence type="ECO:0000256" key="2">
    <source>
        <dbReference type="ARBA" id="ARBA00004922"/>
    </source>
</evidence>
<keyword evidence="4" id="KW-0808">Transferase</keyword>
<dbReference type="GO" id="GO:0004578">
    <property type="term" value="F:chitobiosyldiphosphodolichol beta-mannosyltransferase activity"/>
    <property type="evidence" value="ECO:0007669"/>
    <property type="project" value="UniProtKB-EC"/>
</dbReference>
<keyword evidence="6" id="KW-0256">Endoplasmic reticulum</keyword>
<dbReference type="Proteomes" id="UP000035680">
    <property type="component" value="Unassembled WGS sequence"/>
</dbReference>
<protein>
    <recommendedName>
        <fullName evidence="10">Beta-1,4-mannosyltransferase</fullName>
    </recommendedName>
    <alternativeName>
        <fullName evidence="11">GDP-Man:GlcNAc2-PP-dolichol mannosyltransferase</fullName>
    </alternativeName>
    <alternativeName>
        <fullName evidence="9">GDP-mannose-dolichol diphosphochitobiose mannosyltransferase</fullName>
    </alternativeName>
</protein>
<dbReference type="AlphaFoldDB" id="A0A0K0F080"/>
<comment type="subcellular location">
    <subcellularLocation>
        <location evidence="1">Endoplasmic reticulum membrane</location>
        <topology evidence="1">Single-pass membrane protein</topology>
    </subcellularLocation>
</comment>
<dbReference type="InterPro" id="IPR001296">
    <property type="entry name" value="Glyco_trans_1"/>
</dbReference>
<evidence type="ECO:0000256" key="3">
    <source>
        <dbReference type="ARBA" id="ARBA00022676"/>
    </source>
</evidence>
<dbReference type="Gene3D" id="3.40.50.2000">
    <property type="entry name" value="Glycogen Phosphorylase B"/>
    <property type="match status" value="1"/>
</dbReference>
<evidence type="ECO:0000256" key="7">
    <source>
        <dbReference type="ARBA" id="ARBA00022989"/>
    </source>
</evidence>
<keyword evidence="5 13" id="KW-0812">Transmembrane</keyword>
<comment type="catalytic activity">
    <reaction evidence="12">
        <text>an N,N'-diacetylchitobiosyl-diphospho-di-trans,poly-cis-dolichol + GDP-alpha-D-mannose = a beta-D-Man-(1-&gt;4)-beta-D-GlcNAc-(1-&gt;4)-alpha-D-GlcNAc-diphospho-di-trans,poly-cis-dolichol + GDP + H(+)</text>
        <dbReference type="Rhea" id="RHEA:13865"/>
        <dbReference type="Rhea" id="RHEA-COMP:19510"/>
        <dbReference type="Rhea" id="RHEA-COMP:19511"/>
        <dbReference type="ChEBI" id="CHEBI:15378"/>
        <dbReference type="ChEBI" id="CHEBI:57269"/>
        <dbReference type="ChEBI" id="CHEBI:57527"/>
        <dbReference type="ChEBI" id="CHEBI:58189"/>
        <dbReference type="ChEBI" id="CHEBI:58472"/>
        <dbReference type="EC" id="2.4.1.142"/>
    </reaction>
    <physiologicalReaction direction="left-to-right" evidence="12">
        <dbReference type="Rhea" id="RHEA:13866"/>
    </physiologicalReaction>
</comment>
<evidence type="ECO:0000256" key="8">
    <source>
        <dbReference type="ARBA" id="ARBA00023136"/>
    </source>
</evidence>
<evidence type="ECO:0000256" key="10">
    <source>
        <dbReference type="ARBA" id="ARBA00031566"/>
    </source>
</evidence>
<proteinExistence type="predicted"/>
<dbReference type="InterPro" id="IPR026051">
    <property type="entry name" value="ALG1-like"/>
</dbReference>
<dbReference type="WBParaSite" id="SVE_0219300.1">
    <property type="protein sequence ID" value="SVE_0219300.1"/>
    <property type="gene ID" value="SVE_0219300"/>
</dbReference>
<dbReference type="STRING" id="75913.A0A0K0F080"/>
<keyword evidence="8 13" id="KW-0472">Membrane</keyword>
<reference evidence="15" key="1">
    <citation type="submission" date="2014-07" db="EMBL/GenBank/DDBJ databases">
        <authorList>
            <person name="Martin A.A"/>
            <person name="De Silva N."/>
        </authorList>
    </citation>
    <scope>NUCLEOTIDE SEQUENCE</scope>
</reference>
<keyword evidence="3" id="KW-0328">Glycosyltransferase</keyword>
<evidence type="ECO:0000256" key="5">
    <source>
        <dbReference type="ARBA" id="ARBA00022692"/>
    </source>
</evidence>
<evidence type="ECO:0000256" key="6">
    <source>
        <dbReference type="ARBA" id="ARBA00022824"/>
    </source>
</evidence>
<evidence type="ECO:0000256" key="12">
    <source>
        <dbReference type="ARBA" id="ARBA00045071"/>
    </source>
</evidence>
<evidence type="ECO:0000259" key="14">
    <source>
        <dbReference type="Pfam" id="PF00534"/>
    </source>
</evidence>
<evidence type="ECO:0000256" key="1">
    <source>
        <dbReference type="ARBA" id="ARBA00004389"/>
    </source>
</evidence>
<comment type="pathway">
    <text evidence="2">Protein modification; protein glycosylation.</text>
</comment>
<dbReference type="SUPFAM" id="SSF53756">
    <property type="entry name" value="UDP-Glycosyltransferase/glycogen phosphorylase"/>
    <property type="match status" value="1"/>
</dbReference>
<evidence type="ECO:0000256" key="13">
    <source>
        <dbReference type="SAM" id="Phobius"/>
    </source>
</evidence>
<dbReference type="GO" id="GO:0005789">
    <property type="term" value="C:endoplasmic reticulum membrane"/>
    <property type="evidence" value="ECO:0007669"/>
    <property type="project" value="UniProtKB-SubCell"/>
</dbReference>
<name>A0A0K0F080_STRVS</name>
<feature type="transmembrane region" description="Helical" evidence="13">
    <location>
        <begin position="79"/>
        <end position="103"/>
    </location>
</feature>
<accession>A0A0K0F080</accession>
<dbReference type="PANTHER" id="PTHR13036:SF0">
    <property type="entry name" value="CHITOBIOSYLDIPHOSPHODOLICHOL BETA-MANNOSYLTRANSFERASE"/>
    <property type="match status" value="1"/>
</dbReference>
<dbReference type="Pfam" id="PF00534">
    <property type="entry name" value="Glycos_transf_1"/>
    <property type="match status" value="1"/>
</dbReference>
<keyword evidence="7 13" id="KW-1133">Transmembrane helix</keyword>
<sequence>MVEEATIVVLGDIGHSPRMCYHALSLADHGVNVQIVSYLNSIPPKRIAEHEKIEFVTITPPPDFIVTKVPTSLSLFLKFVWTGIILLFTLIFRTSLWSTFILIQNPPGLPVMAVCYLVAKLKGAYFIVDWHNYTWSILDHKYSCKKNNDKKEVINNKNQLINEEETIMCNNTYIRKLIKGTQWYEGFFGRRAHFNLCVSKCMKKDLEGKWSVKAEVLYDKAPSWNFKRLMSNEKCQFLEELSTKSGFELLNNNNGKNKFVENKDSTLVMRNDRPILLVSSTSWTEDEDFSILLKALYEYDNDKSDDLPNIVCVITGKGPMKEYYLNEIKNYDLQKVSFITPWLEASDYPKLLGSADLGVSLHTSTSGIDLPMKVVDMFGCKTPVLAKNFNAITELVKNGYNGYLFNDYDELKQRLTFLLTGFPTSSTTLNELHFNLLNENSLTWEDNWNKLFWPIIEGISKRRFDKEVEEMGLDKKSDDKKEK</sequence>